<dbReference type="Pfam" id="PF00248">
    <property type="entry name" value="Aldo_ket_red"/>
    <property type="match status" value="1"/>
</dbReference>
<proteinExistence type="predicted"/>
<comment type="caution">
    <text evidence="3">The sequence shown here is derived from an EMBL/GenBank/DDBJ whole genome shotgun (WGS) entry which is preliminary data.</text>
</comment>
<evidence type="ECO:0000256" key="1">
    <source>
        <dbReference type="ARBA" id="ARBA00023002"/>
    </source>
</evidence>
<dbReference type="AlphaFoldDB" id="A0A545TB82"/>
<feature type="domain" description="NADP-dependent oxidoreductase" evidence="2">
    <location>
        <begin position="20"/>
        <end position="334"/>
    </location>
</feature>
<keyword evidence="1" id="KW-0560">Oxidoreductase</keyword>
<dbReference type="SUPFAM" id="SSF51430">
    <property type="entry name" value="NAD(P)-linked oxidoreductase"/>
    <property type="match status" value="1"/>
</dbReference>
<evidence type="ECO:0000259" key="2">
    <source>
        <dbReference type="Pfam" id="PF00248"/>
    </source>
</evidence>
<gene>
    <name evidence="3" type="ORF">FKG95_24660</name>
</gene>
<dbReference type="InterPro" id="IPR023210">
    <property type="entry name" value="NADP_OxRdtase_dom"/>
</dbReference>
<dbReference type="Gene3D" id="3.20.20.100">
    <property type="entry name" value="NADP-dependent oxidoreductase domain"/>
    <property type="match status" value="1"/>
</dbReference>
<dbReference type="InterPro" id="IPR050523">
    <property type="entry name" value="AKR_Detox_Biosynth"/>
</dbReference>
<organism evidence="3 4">
    <name type="scientific">Denitrobaculum tricleocarpae</name>
    <dbReference type="NCBI Taxonomy" id="2591009"/>
    <lineage>
        <taxon>Bacteria</taxon>
        <taxon>Pseudomonadati</taxon>
        <taxon>Pseudomonadota</taxon>
        <taxon>Alphaproteobacteria</taxon>
        <taxon>Rhodospirillales</taxon>
        <taxon>Rhodospirillaceae</taxon>
        <taxon>Denitrobaculum</taxon>
    </lineage>
</organism>
<sequence>MNERWSNRRLGAAGPELGPLGIGTWAIGGPFFSGEGCRYATGAPLGYGEVDDRESIRALHCAVDLGARLFDTADAYGTGHGERILGEAMKGKRDRVFIATKFGNTYDEATKTLTGVDVSPAYIRRACEASLKRLQTGWIDLYQLHLGDLPVDQAEAVADTLDGLCDEGLIRSYAWSTDDPARAAVFCGRASVSAVQFDLNVFSDAPGMLEACSVYDCAGLTRVPLAMGFLSGKFSSGSRLSETDIRATPPDWLPYFETGGGAKAEWEARLDAIREILASKGRTVAQGALAWIWARSARTLPIPGVRTAAQVEENLGAIDFGPLEEGQMLEIERLLGRG</sequence>
<protein>
    <submittedName>
        <fullName evidence="3">Aldo/keto reductase</fullName>
    </submittedName>
</protein>
<keyword evidence="4" id="KW-1185">Reference proteome</keyword>
<dbReference type="EMBL" id="VHSH01000010">
    <property type="protein sequence ID" value="TQV74472.1"/>
    <property type="molecule type" value="Genomic_DNA"/>
</dbReference>
<accession>A0A545TB82</accession>
<dbReference type="OrthoDB" id="9803483at2"/>
<dbReference type="GO" id="GO:0016491">
    <property type="term" value="F:oxidoreductase activity"/>
    <property type="evidence" value="ECO:0007669"/>
    <property type="project" value="UniProtKB-KW"/>
</dbReference>
<dbReference type="InterPro" id="IPR036812">
    <property type="entry name" value="NAD(P)_OxRdtase_dom_sf"/>
</dbReference>
<evidence type="ECO:0000313" key="4">
    <source>
        <dbReference type="Proteomes" id="UP000315252"/>
    </source>
</evidence>
<dbReference type="PANTHER" id="PTHR43364">
    <property type="entry name" value="NADH-SPECIFIC METHYLGLYOXAL REDUCTASE-RELATED"/>
    <property type="match status" value="1"/>
</dbReference>
<name>A0A545TB82_9PROT</name>
<dbReference type="CDD" id="cd19086">
    <property type="entry name" value="AKR_AKR11C1"/>
    <property type="match status" value="1"/>
</dbReference>
<dbReference type="Proteomes" id="UP000315252">
    <property type="component" value="Unassembled WGS sequence"/>
</dbReference>
<dbReference type="RefSeq" id="WP_142899103.1">
    <property type="nucleotide sequence ID" value="NZ_ML660061.1"/>
</dbReference>
<dbReference type="PANTHER" id="PTHR43364:SF4">
    <property type="entry name" value="NAD(P)-LINKED OXIDOREDUCTASE SUPERFAMILY PROTEIN"/>
    <property type="match status" value="1"/>
</dbReference>
<evidence type="ECO:0000313" key="3">
    <source>
        <dbReference type="EMBL" id="TQV74472.1"/>
    </source>
</evidence>
<reference evidence="3 4" key="1">
    <citation type="submission" date="2019-06" db="EMBL/GenBank/DDBJ databases">
        <title>Whole genome sequence for Rhodospirillaceae sp. R148.</title>
        <authorList>
            <person name="Wang G."/>
        </authorList>
    </citation>
    <scope>NUCLEOTIDE SEQUENCE [LARGE SCALE GENOMIC DNA]</scope>
    <source>
        <strain evidence="3 4">R148</strain>
    </source>
</reference>